<evidence type="ECO:0008006" key="4">
    <source>
        <dbReference type="Google" id="ProtNLM"/>
    </source>
</evidence>
<feature type="region of interest" description="Disordered" evidence="1">
    <location>
        <begin position="124"/>
        <end position="151"/>
    </location>
</feature>
<proteinExistence type="predicted"/>
<evidence type="ECO:0000313" key="2">
    <source>
        <dbReference type="EMBL" id="KAH9833917.1"/>
    </source>
</evidence>
<reference evidence="2 3" key="2">
    <citation type="journal article" date="2021" name="Curr. Genet.">
        <title>Genetic response to nitrogen starvation in the aggressive Eucalyptus foliar pathogen Teratosphaeria destructans.</title>
        <authorList>
            <person name="Havenga M."/>
            <person name="Wingfield B.D."/>
            <person name="Wingfield M.J."/>
            <person name="Dreyer L.L."/>
            <person name="Roets F."/>
            <person name="Aylward J."/>
        </authorList>
    </citation>
    <scope>NUCLEOTIDE SEQUENCE [LARGE SCALE GENOMIC DNA]</scope>
    <source>
        <strain evidence="2">CMW44962</strain>
    </source>
</reference>
<sequence length="255" mass="28827">MTASTPPHAFRIRHDSGLPPPPGTLQARLSHHRLQRIKADLIKPRPPIPQHCTCPRCAPTLYSPPRHHPADTPHLLNIQGLRSRSHDAWHLAHLATHSFAPTTTPTQRQHDALQEWKRWWADSTASPTWHPAPRKKKKPHSRKETPTPSLWTPDLATLDIQTLTRAAHLLDTIFFLSALQSTPLTLRWSDPSFPQTHRGLTTSTSSPHHVLIHLNPTHPQHLLNPRALLSTLLHELAHAFLTLHARPHDARVHVG</sequence>
<evidence type="ECO:0000256" key="1">
    <source>
        <dbReference type="SAM" id="MobiDB-lite"/>
    </source>
</evidence>
<dbReference type="Proteomes" id="UP001138500">
    <property type="component" value="Unassembled WGS sequence"/>
</dbReference>
<comment type="caution">
    <text evidence="2">The sequence shown here is derived from an EMBL/GenBank/DDBJ whole genome shotgun (WGS) entry which is preliminary data.</text>
</comment>
<protein>
    <recommendedName>
        <fullName evidence="4">SprT-like domain-containing protein</fullName>
    </recommendedName>
</protein>
<keyword evidence="3" id="KW-1185">Reference proteome</keyword>
<evidence type="ECO:0000313" key="3">
    <source>
        <dbReference type="Proteomes" id="UP001138500"/>
    </source>
</evidence>
<dbReference type="AlphaFoldDB" id="A0A9W7SWA7"/>
<feature type="region of interest" description="Disordered" evidence="1">
    <location>
        <begin position="1"/>
        <end position="23"/>
    </location>
</feature>
<feature type="compositionally biased region" description="Basic residues" evidence="1">
    <location>
        <begin position="132"/>
        <end position="141"/>
    </location>
</feature>
<feature type="non-terminal residue" evidence="2">
    <location>
        <position position="255"/>
    </location>
</feature>
<dbReference type="OrthoDB" id="3645074at2759"/>
<dbReference type="EMBL" id="RIBY02001046">
    <property type="protein sequence ID" value="KAH9833917.1"/>
    <property type="molecule type" value="Genomic_DNA"/>
</dbReference>
<organism evidence="2 3">
    <name type="scientific">Teratosphaeria destructans</name>
    <dbReference type="NCBI Taxonomy" id="418781"/>
    <lineage>
        <taxon>Eukaryota</taxon>
        <taxon>Fungi</taxon>
        <taxon>Dikarya</taxon>
        <taxon>Ascomycota</taxon>
        <taxon>Pezizomycotina</taxon>
        <taxon>Dothideomycetes</taxon>
        <taxon>Dothideomycetidae</taxon>
        <taxon>Mycosphaerellales</taxon>
        <taxon>Teratosphaeriaceae</taxon>
        <taxon>Teratosphaeria</taxon>
    </lineage>
</organism>
<gene>
    <name evidence="2" type="ORF">Tdes44962_MAKER08750</name>
</gene>
<name>A0A9W7SWA7_9PEZI</name>
<accession>A0A9W7SWA7</accession>
<reference evidence="2 3" key="1">
    <citation type="journal article" date="2018" name="IMA Fungus">
        <title>IMA Genome-F 10: Nine draft genome sequences of Claviceps purpurea s.lat., including C. arundinis, C. humidiphila, and C. cf. spartinae, pseudomolecules for the pitch canker pathogen Fusarium circinatum, draft genome of Davidsoniella eucalypti, Grosmannia galeiformis, Quambalaria eucalypti, and Teratosphaeria destructans.</title>
        <authorList>
            <person name="Wingfield B.D."/>
            <person name="Liu M."/>
            <person name="Nguyen H.D."/>
            <person name="Lane F.A."/>
            <person name="Morgan S.W."/>
            <person name="De Vos L."/>
            <person name="Wilken P.M."/>
            <person name="Duong T.A."/>
            <person name="Aylward J."/>
            <person name="Coetzee M.P."/>
            <person name="Dadej K."/>
            <person name="De Beer Z.W."/>
            <person name="Findlay W."/>
            <person name="Havenga M."/>
            <person name="Kolarik M."/>
            <person name="Menzies J.G."/>
            <person name="Naidoo K."/>
            <person name="Pochopski O."/>
            <person name="Shoukouhi P."/>
            <person name="Santana Q.C."/>
            <person name="Seifert K.A."/>
            <person name="Soal N."/>
            <person name="Steenkamp E.T."/>
            <person name="Tatham C.T."/>
            <person name="van der Nest M.A."/>
            <person name="Wingfield M.J."/>
        </authorList>
    </citation>
    <scope>NUCLEOTIDE SEQUENCE [LARGE SCALE GENOMIC DNA]</scope>
    <source>
        <strain evidence="2">CMW44962</strain>
    </source>
</reference>